<feature type="domain" description="DUF6570" evidence="1">
    <location>
        <begin position="1"/>
        <end position="119"/>
    </location>
</feature>
<comment type="caution">
    <text evidence="2">The sequence shown here is derived from an EMBL/GenBank/DDBJ whole genome shotgun (WGS) entry which is preliminary data.</text>
</comment>
<accession>A0A9P5YZ09</accession>
<keyword evidence="3" id="KW-1185">Reference proteome</keyword>
<protein>
    <recommendedName>
        <fullName evidence="1">DUF6570 domain-containing protein</fullName>
    </recommendedName>
</protein>
<proteinExistence type="predicted"/>
<sequence>MIARCRAKSWIVQLSQDDTDRNNNATVRLPGQQRGTKGHVVVYPQRPSDLLDVLPPTVEESCSPICIVFIGSSKPSKAWLKKNAQPLIVRRERVRRALLWLKEHNHLYRHIFIDHHALDAYPSNDILPAHIEALNSDAEEVLTSQYDPTSRNRAQSDIHMVILTFNQLRAAAIKHIKTRKGGFLTIAHGHEPANEFFNPELFPMIYPTLYPCGRRIVA</sequence>
<organism evidence="2 3">
    <name type="scientific">Pholiota conissans</name>
    <dbReference type="NCBI Taxonomy" id="109636"/>
    <lineage>
        <taxon>Eukaryota</taxon>
        <taxon>Fungi</taxon>
        <taxon>Dikarya</taxon>
        <taxon>Basidiomycota</taxon>
        <taxon>Agaricomycotina</taxon>
        <taxon>Agaricomycetes</taxon>
        <taxon>Agaricomycetidae</taxon>
        <taxon>Agaricales</taxon>
        <taxon>Agaricineae</taxon>
        <taxon>Strophariaceae</taxon>
        <taxon>Pholiota</taxon>
    </lineage>
</organism>
<dbReference type="Proteomes" id="UP000807469">
    <property type="component" value="Unassembled WGS sequence"/>
</dbReference>
<evidence type="ECO:0000313" key="3">
    <source>
        <dbReference type="Proteomes" id="UP000807469"/>
    </source>
</evidence>
<dbReference type="InterPro" id="IPR046700">
    <property type="entry name" value="DUF6570"/>
</dbReference>
<dbReference type="AlphaFoldDB" id="A0A9P5YZ09"/>
<evidence type="ECO:0000313" key="2">
    <source>
        <dbReference type="EMBL" id="KAF9477688.1"/>
    </source>
</evidence>
<dbReference type="Pfam" id="PF20209">
    <property type="entry name" value="DUF6570"/>
    <property type="match status" value="1"/>
</dbReference>
<dbReference type="OrthoDB" id="3235800at2759"/>
<reference evidence="2" key="1">
    <citation type="submission" date="2020-11" db="EMBL/GenBank/DDBJ databases">
        <authorList>
            <consortium name="DOE Joint Genome Institute"/>
            <person name="Ahrendt S."/>
            <person name="Riley R."/>
            <person name="Andreopoulos W."/>
            <person name="Labutti K."/>
            <person name="Pangilinan J."/>
            <person name="Ruiz-Duenas F.J."/>
            <person name="Barrasa J.M."/>
            <person name="Sanchez-Garcia M."/>
            <person name="Camarero S."/>
            <person name="Miyauchi S."/>
            <person name="Serrano A."/>
            <person name="Linde D."/>
            <person name="Babiker R."/>
            <person name="Drula E."/>
            <person name="Ayuso-Fernandez I."/>
            <person name="Pacheco R."/>
            <person name="Padilla G."/>
            <person name="Ferreira P."/>
            <person name="Barriuso J."/>
            <person name="Kellner H."/>
            <person name="Castanera R."/>
            <person name="Alfaro M."/>
            <person name="Ramirez L."/>
            <person name="Pisabarro A.G."/>
            <person name="Kuo A."/>
            <person name="Tritt A."/>
            <person name="Lipzen A."/>
            <person name="He G."/>
            <person name="Yan M."/>
            <person name="Ng V."/>
            <person name="Cullen D."/>
            <person name="Martin F."/>
            <person name="Rosso M.-N."/>
            <person name="Henrissat B."/>
            <person name="Hibbett D."/>
            <person name="Martinez A.T."/>
            <person name="Grigoriev I.V."/>
        </authorList>
    </citation>
    <scope>NUCLEOTIDE SEQUENCE</scope>
    <source>
        <strain evidence="2">CIRM-BRFM 674</strain>
    </source>
</reference>
<gene>
    <name evidence="2" type="ORF">BDN70DRAFT_907135</name>
</gene>
<evidence type="ECO:0000259" key="1">
    <source>
        <dbReference type="Pfam" id="PF20209"/>
    </source>
</evidence>
<dbReference type="EMBL" id="MU155253">
    <property type="protein sequence ID" value="KAF9477688.1"/>
    <property type="molecule type" value="Genomic_DNA"/>
</dbReference>
<name>A0A9P5YZ09_9AGAR</name>